<dbReference type="PANTHER" id="PTHR46586:SF3">
    <property type="entry name" value="ANKYRIN REPEAT-CONTAINING PROTEIN"/>
    <property type="match status" value="1"/>
</dbReference>
<evidence type="ECO:0000313" key="1">
    <source>
        <dbReference type="EMBL" id="ORZ35570.1"/>
    </source>
</evidence>
<dbReference type="InterPro" id="IPR052050">
    <property type="entry name" value="SecEffector_AnkRepeat"/>
</dbReference>
<protein>
    <recommendedName>
        <fullName evidence="3">Ankyrin repeat-containing domain protein</fullName>
    </recommendedName>
</protein>
<proteinExistence type="predicted"/>
<evidence type="ECO:0000313" key="2">
    <source>
        <dbReference type="Proteomes" id="UP000193411"/>
    </source>
</evidence>
<reference evidence="1 2" key="1">
    <citation type="submission" date="2016-07" db="EMBL/GenBank/DDBJ databases">
        <title>Pervasive Adenine N6-methylation of Active Genes in Fungi.</title>
        <authorList>
            <consortium name="DOE Joint Genome Institute"/>
            <person name="Mondo S.J."/>
            <person name="Dannebaum R.O."/>
            <person name="Kuo R.C."/>
            <person name="Labutti K."/>
            <person name="Haridas S."/>
            <person name="Kuo A."/>
            <person name="Salamov A."/>
            <person name="Ahrendt S.R."/>
            <person name="Lipzen A."/>
            <person name="Sullivan W."/>
            <person name="Andreopoulos W.B."/>
            <person name="Clum A."/>
            <person name="Lindquist E."/>
            <person name="Daum C."/>
            <person name="Ramamoorthy G.K."/>
            <person name="Gryganskyi A."/>
            <person name="Culley D."/>
            <person name="Magnuson J.K."/>
            <person name="James T.Y."/>
            <person name="O'Malley M.A."/>
            <person name="Stajich J.E."/>
            <person name="Spatafora J.W."/>
            <person name="Visel A."/>
            <person name="Grigoriev I.V."/>
        </authorList>
    </citation>
    <scope>NUCLEOTIDE SEQUENCE [LARGE SCALE GENOMIC DNA]</scope>
    <source>
        <strain evidence="1 2">PL171</strain>
    </source>
</reference>
<keyword evidence="2" id="KW-1185">Reference proteome</keyword>
<dbReference type="EMBL" id="MCFL01000021">
    <property type="protein sequence ID" value="ORZ35570.1"/>
    <property type="molecule type" value="Genomic_DNA"/>
</dbReference>
<name>A0A1Y2HLV3_9FUNG</name>
<dbReference type="AlphaFoldDB" id="A0A1Y2HLV3"/>
<comment type="caution">
    <text evidence="1">The sequence shown here is derived from an EMBL/GenBank/DDBJ whole genome shotgun (WGS) entry which is preliminary data.</text>
</comment>
<organism evidence="1 2">
    <name type="scientific">Catenaria anguillulae PL171</name>
    <dbReference type="NCBI Taxonomy" id="765915"/>
    <lineage>
        <taxon>Eukaryota</taxon>
        <taxon>Fungi</taxon>
        <taxon>Fungi incertae sedis</taxon>
        <taxon>Blastocladiomycota</taxon>
        <taxon>Blastocladiomycetes</taxon>
        <taxon>Blastocladiales</taxon>
        <taxon>Catenariaceae</taxon>
        <taxon>Catenaria</taxon>
    </lineage>
</organism>
<gene>
    <name evidence="1" type="ORF">BCR44DRAFT_42433</name>
</gene>
<accession>A0A1Y2HLV3</accession>
<dbReference type="Proteomes" id="UP000193411">
    <property type="component" value="Unassembled WGS sequence"/>
</dbReference>
<sequence>MANEHTNPLIFDLVEPILVCALRSTAIAHRSKDTRRLTAVLNVISSKASPSLRKAALMQMWWFDLDFVCEKDLSVEFLELQLGMWPGRPLQYVPDLGVLWAMKHHRADLLDWWAKHQGGPIFISKTVFDKHLSRVSDSDPSNRSPTPLGSPRVLETLKWFCTNRSGIDLDSPNLPDVARSLSPMQSDLAIETFTKMLGIVLRTGHGLTLLAPIGVIVSALRVRLTNDFAWIDACATGDLNVVHCMEQICHPPPDYRLDTMLAAAYASGNTKVIEWCQEQHRERGIPVETDPRQFLGPLSFKGHVDLLEKWFASQPSVSRVGVFAKSLLGRVGVKVGRRPHDCISLVPIAQGGHVHVLKWWLSHSERAGVELADADSVHLAASIANQRAVLDWWYKSSGFTFTANDAVEGSKNAILHGHVDILEFWYRVSEQSFRLEWDLKVRGHTALDIVSDKGYVDVLRWWKSKDLPMEYTAFAMDSASQRGHIAVLEWWLRESGLPQDQLKYGRQAMYFTDELPENEFVDDVIDCWQDSGLDLMPICDEPDCRRSFVWRLLKGYGRMPERPVCVTKPLFLDLQRQAGVPIDYGSLARNTLSAGVLDWCRSRARAGEFPFTANNMPEKWADVLKWWNKCGLVGPTK</sequence>
<dbReference type="PANTHER" id="PTHR46586">
    <property type="entry name" value="ANKYRIN REPEAT-CONTAINING PROTEIN"/>
    <property type="match status" value="1"/>
</dbReference>
<evidence type="ECO:0008006" key="3">
    <source>
        <dbReference type="Google" id="ProtNLM"/>
    </source>
</evidence>